<protein>
    <recommendedName>
        <fullName evidence="2">DUF2877 domain-containing protein</fullName>
    </recommendedName>
</protein>
<dbReference type="EMBL" id="VSSQ01010412">
    <property type="protein sequence ID" value="MPM44268.1"/>
    <property type="molecule type" value="Genomic_DNA"/>
</dbReference>
<name>A0A644ZV17_9ZZZZ</name>
<dbReference type="Pfam" id="PF11392">
    <property type="entry name" value="AllH"/>
    <property type="match status" value="1"/>
</dbReference>
<sequence length="303" mass="31654">MERGEPKLTLTADAVCSRLLKRMREKPVTATVHSVFDHAVNLAFENRTGLVGLIAGEKTLTPYAVSVQTPCSFTELGFRAGMAAAVQAETIELPEAGLSIDCSAAESIDLGIGSLRFDTPDGLKQALPALRQTLEQSDAEVCLAPLVTGGAGNVYTKFLAPRLEELVQVVTAGDAERAASAAANTAGCGMGLTPSSDDLLTGYFAGLHTIFRTEGKAERISLIPIMAQRAAEKTNRISATFLLQSGEGLVNYDLLALLQTIVTGADIKTIQQAAQRVLSIGSTSGGDMLTGLSLALAHHAGGK</sequence>
<dbReference type="AlphaFoldDB" id="A0A644ZV17"/>
<accession>A0A644ZV17</accession>
<gene>
    <name evidence="1" type="ORF">SDC9_90946</name>
</gene>
<comment type="caution">
    <text evidence="1">The sequence shown here is derived from an EMBL/GenBank/DDBJ whole genome shotgun (WGS) entry which is preliminary data.</text>
</comment>
<reference evidence="1" key="1">
    <citation type="submission" date="2019-08" db="EMBL/GenBank/DDBJ databases">
        <authorList>
            <person name="Kucharzyk K."/>
            <person name="Murdoch R.W."/>
            <person name="Higgins S."/>
            <person name="Loffler F."/>
        </authorList>
    </citation>
    <scope>NUCLEOTIDE SEQUENCE</scope>
</reference>
<evidence type="ECO:0008006" key="2">
    <source>
        <dbReference type="Google" id="ProtNLM"/>
    </source>
</evidence>
<evidence type="ECO:0000313" key="1">
    <source>
        <dbReference type="EMBL" id="MPM44268.1"/>
    </source>
</evidence>
<dbReference type="InterPro" id="IPR021530">
    <property type="entry name" value="AllH-like"/>
</dbReference>
<organism evidence="1">
    <name type="scientific">bioreactor metagenome</name>
    <dbReference type="NCBI Taxonomy" id="1076179"/>
    <lineage>
        <taxon>unclassified sequences</taxon>
        <taxon>metagenomes</taxon>
        <taxon>ecological metagenomes</taxon>
    </lineage>
</organism>
<proteinExistence type="predicted"/>